<sequence>LPMTNPACRSSLVPICFERGLSPQYRAPQCVNVCLRPGSARLGQRCRWGQSATTVSTAVCLTMQIFRHADHHSPLDGNGEFRST</sequence>
<dbReference type="EMBL" id="KI968891">
    <property type="protein sequence ID" value="EUN20779.1"/>
    <property type="molecule type" value="Genomic_DNA"/>
</dbReference>
<feature type="non-terminal residue" evidence="1">
    <location>
        <position position="1"/>
    </location>
</feature>
<dbReference type="HOGENOM" id="CLU_2533525_0_0_1"/>
<evidence type="ECO:0000313" key="1">
    <source>
        <dbReference type="EMBL" id="EUN20779.1"/>
    </source>
</evidence>
<organism evidence="1 2">
    <name type="scientific">Bipolaris victoriae (strain FI3)</name>
    <name type="common">Victoria blight of oats agent</name>
    <name type="synonym">Cochliobolus victoriae</name>
    <dbReference type="NCBI Taxonomy" id="930091"/>
    <lineage>
        <taxon>Eukaryota</taxon>
        <taxon>Fungi</taxon>
        <taxon>Dikarya</taxon>
        <taxon>Ascomycota</taxon>
        <taxon>Pezizomycotina</taxon>
        <taxon>Dothideomycetes</taxon>
        <taxon>Pleosporomycetidae</taxon>
        <taxon>Pleosporales</taxon>
        <taxon>Pleosporineae</taxon>
        <taxon>Pleosporaceae</taxon>
        <taxon>Bipolaris</taxon>
    </lineage>
</organism>
<protein>
    <submittedName>
        <fullName evidence="1">Uncharacterized protein</fullName>
    </submittedName>
</protein>
<dbReference type="GeneID" id="26250791"/>
<gene>
    <name evidence="1" type="ORF">COCVIDRAFT_115692</name>
</gene>
<evidence type="ECO:0000313" key="2">
    <source>
        <dbReference type="Proteomes" id="UP000054337"/>
    </source>
</evidence>
<name>W7E143_BIPV3</name>
<dbReference type="Proteomes" id="UP000054337">
    <property type="component" value="Unassembled WGS sequence"/>
</dbReference>
<accession>W7E143</accession>
<dbReference type="AlphaFoldDB" id="W7E143"/>
<proteinExistence type="predicted"/>
<reference evidence="1 2" key="1">
    <citation type="journal article" date="2013" name="PLoS Genet.">
        <title>Comparative genome structure, secondary metabolite, and effector coding capacity across Cochliobolus pathogens.</title>
        <authorList>
            <person name="Condon B.J."/>
            <person name="Leng Y."/>
            <person name="Wu D."/>
            <person name="Bushley K.E."/>
            <person name="Ohm R.A."/>
            <person name="Otillar R."/>
            <person name="Martin J."/>
            <person name="Schackwitz W."/>
            <person name="Grimwood J."/>
            <person name="MohdZainudin N."/>
            <person name="Xue C."/>
            <person name="Wang R."/>
            <person name="Manning V.A."/>
            <person name="Dhillon B."/>
            <person name="Tu Z.J."/>
            <person name="Steffenson B.J."/>
            <person name="Salamov A."/>
            <person name="Sun H."/>
            <person name="Lowry S."/>
            <person name="LaButti K."/>
            <person name="Han J."/>
            <person name="Copeland A."/>
            <person name="Lindquist E."/>
            <person name="Barry K."/>
            <person name="Schmutz J."/>
            <person name="Baker S.E."/>
            <person name="Ciuffetti L.M."/>
            <person name="Grigoriev I.V."/>
            <person name="Zhong S."/>
            <person name="Turgeon B.G."/>
        </authorList>
    </citation>
    <scope>NUCLEOTIDE SEQUENCE [LARGE SCALE GENOMIC DNA]</scope>
    <source>
        <strain evidence="1 2">FI3</strain>
    </source>
</reference>
<keyword evidence="2" id="KW-1185">Reference proteome</keyword>
<dbReference type="RefSeq" id="XP_014550353.1">
    <property type="nucleotide sequence ID" value="XM_014694867.1"/>
</dbReference>